<feature type="domain" description="Amino acid transporter transmembrane" evidence="6">
    <location>
        <begin position="74"/>
        <end position="422"/>
    </location>
</feature>
<dbReference type="OrthoDB" id="438545at2759"/>
<protein>
    <recommendedName>
        <fullName evidence="6">Amino acid transporter transmembrane domain-containing protein</fullName>
    </recommendedName>
</protein>
<evidence type="ECO:0000256" key="2">
    <source>
        <dbReference type="ARBA" id="ARBA00022692"/>
    </source>
</evidence>
<dbReference type="InParanoid" id="A0A078AAM2"/>
<feature type="transmembrane region" description="Helical" evidence="5">
    <location>
        <begin position="81"/>
        <end position="100"/>
    </location>
</feature>
<feature type="transmembrane region" description="Helical" evidence="5">
    <location>
        <begin position="216"/>
        <end position="236"/>
    </location>
</feature>
<dbReference type="OMA" id="YRNANAD"/>
<keyword evidence="2 5" id="KW-0812">Transmembrane</keyword>
<evidence type="ECO:0000313" key="8">
    <source>
        <dbReference type="Proteomes" id="UP000039865"/>
    </source>
</evidence>
<gene>
    <name evidence="7" type="primary">Contig11220.g11980</name>
    <name evidence="7" type="ORF">STYLEM_8250</name>
</gene>
<feature type="transmembrane region" description="Helical" evidence="5">
    <location>
        <begin position="413"/>
        <end position="436"/>
    </location>
</feature>
<evidence type="ECO:0000256" key="1">
    <source>
        <dbReference type="ARBA" id="ARBA00004141"/>
    </source>
</evidence>
<dbReference type="PANTHER" id="PTHR22950">
    <property type="entry name" value="AMINO ACID TRANSPORTER"/>
    <property type="match status" value="1"/>
</dbReference>
<evidence type="ECO:0000256" key="5">
    <source>
        <dbReference type="SAM" id="Phobius"/>
    </source>
</evidence>
<reference evidence="7 8" key="1">
    <citation type="submission" date="2014-06" db="EMBL/GenBank/DDBJ databases">
        <authorList>
            <person name="Swart Estienne"/>
        </authorList>
    </citation>
    <scope>NUCLEOTIDE SEQUENCE [LARGE SCALE GENOMIC DNA]</scope>
    <source>
        <strain evidence="7 8">130c</strain>
    </source>
</reference>
<proteinExistence type="predicted"/>
<dbReference type="InterPro" id="IPR013057">
    <property type="entry name" value="AA_transpt_TM"/>
</dbReference>
<evidence type="ECO:0000256" key="3">
    <source>
        <dbReference type="ARBA" id="ARBA00022989"/>
    </source>
</evidence>
<keyword evidence="8" id="KW-1185">Reference proteome</keyword>
<dbReference type="EMBL" id="CCKQ01007837">
    <property type="protein sequence ID" value="CDW79264.1"/>
    <property type="molecule type" value="Genomic_DNA"/>
</dbReference>
<feature type="transmembrane region" description="Helical" evidence="5">
    <location>
        <begin position="191"/>
        <end position="209"/>
    </location>
</feature>
<dbReference type="PANTHER" id="PTHR22950:SF702">
    <property type="entry name" value="AMINO ACID TRANSPORTER PROTEIN"/>
    <property type="match status" value="1"/>
</dbReference>
<dbReference type="AlphaFoldDB" id="A0A078AAM2"/>
<accession>A0A078AAM2</accession>
<feature type="transmembrane region" description="Helical" evidence="5">
    <location>
        <begin position="106"/>
        <end position="131"/>
    </location>
</feature>
<dbReference type="FunCoup" id="A0A078AAM2">
    <property type="interactions" value="1"/>
</dbReference>
<keyword evidence="4 5" id="KW-0472">Membrane</keyword>
<comment type="subcellular location">
    <subcellularLocation>
        <location evidence="1">Membrane</location>
        <topology evidence="1">Multi-pass membrane protein</topology>
    </subcellularLocation>
</comment>
<feature type="transmembrane region" description="Helical" evidence="5">
    <location>
        <begin position="295"/>
        <end position="318"/>
    </location>
</feature>
<organism evidence="7 8">
    <name type="scientific">Stylonychia lemnae</name>
    <name type="common">Ciliate</name>
    <dbReference type="NCBI Taxonomy" id="5949"/>
    <lineage>
        <taxon>Eukaryota</taxon>
        <taxon>Sar</taxon>
        <taxon>Alveolata</taxon>
        <taxon>Ciliophora</taxon>
        <taxon>Intramacronucleata</taxon>
        <taxon>Spirotrichea</taxon>
        <taxon>Stichotrichia</taxon>
        <taxon>Sporadotrichida</taxon>
        <taxon>Oxytrichidae</taxon>
        <taxon>Stylonychinae</taxon>
        <taxon>Stylonychia</taxon>
    </lineage>
</organism>
<dbReference type="GO" id="GO:0016020">
    <property type="term" value="C:membrane"/>
    <property type="evidence" value="ECO:0007669"/>
    <property type="project" value="UniProtKB-SubCell"/>
</dbReference>
<dbReference type="Proteomes" id="UP000039865">
    <property type="component" value="Unassembled WGS sequence"/>
</dbReference>
<keyword evidence="3 5" id="KW-1133">Transmembrane helix</keyword>
<sequence length="441" mass="49401">MDRTNDDSGLIYEENLINKSSKIDNNINMTNDIVSPTTYRNANADINVRPGRIPFSPNGQRRPFFNRAFGKLEKGSLRGSIFSLCASAIGSGVLSLPYVLALNGWALGFILILVSAFSACWSLFMIADSAIKANVNNFSKLTNFVGGKKLELFLQINILIYMIGSCIVTTLLRNVVTQLGGSKDFTEGWEFRAIVGAPIAACILMPMSMIKDMSGFRYISFASIFALFYTGVVLLIEMPEYIQHYKDTAIIKPFIIDLNFFNGACITFFAYTCQVQLLPIYSELINPNARRIKKIIGVSVIVDVFFYMTIAAAGYFSTFDITARVVLDRPPLSGSRDYAILISQILIMMVLFVAVPVNYNPFRNQVFYMFFKRQEFSFKDSQQITILIIFQLVICSVKVSGEKYTSPSNLFKIIFFSILCVIGYINVVGAIVQMVMGIDKF</sequence>
<name>A0A078AAM2_STYLE</name>
<feature type="transmembrane region" description="Helical" evidence="5">
    <location>
        <begin position="256"/>
        <end position="274"/>
    </location>
</feature>
<evidence type="ECO:0000259" key="6">
    <source>
        <dbReference type="Pfam" id="PF01490"/>
    </source>
</evidence>
<evidence type="ECO:0000256" key="4">
    <source>
        <dbReference type="ARBA" id="ARBA00023136"/>
    </source>
</evidence>
<dbReference type="GO" id="GO:0015179">
    <property type="term" value="F:L-amino acid transmembrane transporter activity"/>
    <property type="evidence" value="ECO:0007669"/>
    <property type="project" value="TreeGrafter"/>
</dbReference>
<feature type="transmembrane region" description="Helical" evidence="5">
    <location>
        <begin position="383"/>
        <end position="401"/>
    </location>
</feature>
<feature type="transmembrane region" description="Helical" evidence="5">
    <location>
        <begin position="152"/>
        <end position="171"/>
    </location>
</feature>
<feature type="transmembrane region" description="Helical" evidence="5">
    <location>
        <begin position="338"/>
        <end position="362"/>
    </location>
</feature>
<dbReference type="Pfam" id="PF01490">
    <property type="entry name" value="Aa_trans"/>
    <property type="match status" value="1"/>
</dbReference>
<evidence type="ECO:0000313" key="7">
    <source>
        <dbReference type="EMBL" id="CDW79264.1"/>
    </source>
</evidence>